<evidence type="ECO:0000256" key="1">
    <source>
        <dbReference type="ARBA" id="ARBA00022630"/>
    </source>
</evidence>
<dbReference type="EMBL" id="FNQM01000014">
    <property type="protein sequence ID" value="SEA84967.1"/>
    <property type="molecule type" value="Genomic_DNA"/>
</dbReference>
<evidence type="ECO:0000259" key="3">
    <source>
        <dbReference type="PROSITE" id="PS51387"/>
    </source>
</evidence>
<dbReference type="Proteomes" id="UP000198703">
    <property type="component" value="Unassembled WGS sequence"/>
</dbReference>
<dbReference type="Gene3D" id="3.30.465.10">
    <property type="match status" value="1"/>
</dbReference>
<dbReference type="AlphaFoldDB" id="A0A1H4EJA2"/>
<dbReference type="InterPro" id="IPR036318">
    <property type="entry name" value="FAD-bd_PCMH-like_sf"/>
</dbReference>
<accession>A0A1H4EJA2</accession>
<dbReference type="PROSITE" id="PS51387">
    <property type="entry name" value="FAD_PCMH"/>
    <property type="match status" value="1"/>
</dbReference>
<feature type="domain" description="FAD-binding PCMH-type" evidence="3">
    <location>
        <begin position="1"/>
        <end position="179"/>
    </location>
</feature>
<dbReference type="STRING" id="89524.SAMN05444370_11441"/>
<keyword evidence="5" id="KW-1185">Reference proteome</keyword>
<dbReference type="GO" id="GO:0003824">
    <property type="term" value="F:catalytic activity"/>
    <property type="evidence" value="ECO:0007669"/>
    <property type="project" value="InterPro"/>
</dbReference>
<dbReference type="GO" id="GO:0071949">
    <property type="term" value="F:FAD binding"/>
    <property type="evidence" value="ECO:0007669"/>
    <property type="project" value="InterPro"/>
</dbReference>
<dbReference type="SUPFAM" id="SSF55103">
    <property type="entry name" value="FAD-linked oxidases, C-terminal domain"/>
    <property type="match status" value="1"/>
</dbReference>
<dbReference type="SUPFAM" id="SSF56176">
    <property type="entry name" value="FAD-binding/transporter-associated domain-like"/>
    <property type="match status" value="1"/>
</dbReference>
<dbReference type="PANTHER" id="PTHR11748:SF103">
    <property type="entry name" value="GLYCOLATE OXIDASE SUBUNIT GLCE"/>
    <property type="match status" value="1"/>
</dbReference>
<evidence type="ECO:0000313" key="4">
    <source>
        <dbReference type="EMBL" id="SEA84967.1"/>
    </source>
</evidence>
<keyword evidence="2" id="KW-0274">FAD</keyword>
<protein>
    <submittedName>
        <fullName evidence="4">Glycolate oxidase FAD binding subunit</fullName>
    </submittedName>
</protein>
<dbReference type="InterPro" id="IPR016164">
    <property type="entry name" value="FAD-linked_Oxase-like_C"/>
</dbReference>
<dbReference type="InterPro" id="IPR016166">
    <property type="entry name" value="FAD-bd_PCMH"/>
</dbReference>
<name>A0A1H4EJA2_9RHOB</name>
<keyword evidence="1" id="KW-0285">Flavoprotein</keyword>
<gene>
    <name evidence="4" type="ORF">SAMN05444370_11441</name>
</gene>
<evidence type="ECO:0000313" key="5">
    <source>
        <dbReference type="Proteomes" id="UP000198703"/>
    </source>
</evidence>
<sequence length="382" mass="39123">MSLAEALAPASEAEAAEAVRDGGPFEIVGGGARLALGRPVEAAPLSTLRLDAVTLYEPQALTLVAGAGARLDAIEAMLAAEGQRLPFEPMDPRPLLGSDGPLTLGGVAATNASGPRRIQAGACRDSLIGVRLVDGRGTVLKNGGRVMKNVTGYDLVKLMCGAYGVLGLLTEVAFKLQPIPETSATLVLRGLDEARAIAALSMALGSPFDVTGAAHAAGETLARIEGFEASVAYRAAELRKALAAFGEAEIVMDDPARWAAVRDATPLAGAQGAVWRLSLRPSDGPKAVAALREAGAAQDALYDWGGGLVWLLTPEDGDAGAAAIRAEVSRRGGHATLFRAGQATRRAVAPFHPEPAPVAALSAGLRAKFDPAGKLNPGRMAP</sequence>
<evidence type="ECO:0000256" key="2">
    <source>
        <dbReference type="ARBA" id="ARBA00022827"/>
    </source>
</evidence>
<organism evidence="4 5">
    <name type="scientific">Rubrimonas cliftonensis</name>
    <dbReference type="NCBI Taxonomy" id="89524"/>
    <lineage>
        <taxon>Bacteria</taxon>
        <taxon>Pseudomonadati</taxon>
        <taxon>Pseudomonadota</taxon>
        <taxon>Alphaproteobacteria</taxon>
        <taxon>Rhodobacterales</taxon>
        <taxon>Paracoccaceae</taxon>
        <taxon>Rubrimonas</taxon>
    </lineage>
</organism>
<dbReference type="PANTHER" id="PTHR11748">
    <property type="entry name" value="D-LACTATE DEHYDROGENASE"/>
    <property type="match status" value="1"/>
</dbReference>
<dbReference type="InterPro" id="IPR006094">
    <property type="entry name" value="Oxid_FAD_bind_N"/>
</dbReference>
<dbReference type="InterPro" id="IPR016169">
    <property type="entry name" value="FAD-bd_PCMH_sub2"/>
</dbReference>
<proteinExistence type="predicted"/>
<dbReference type="Pfam" id="PF01565">
    <property type="entry name" value="FAD_binding_4"/>
    <property type="match status" value="1"/>
</dbReference>
<reference evidence="4" key="1">
    <citation type="submission" date="2016-10" db="EMBL/GenBank/DDBJ databases">
        <authorList>
            <person name="de Groot N.N."/>
        </authorList>
    </citation>
    <scope>NUCLEOTIDE SEQUENCE [LARGE SCALE GENOMIC DNA]</scope>
    <source>
        <strain evidence="4">DSM 15345</strain>
    </source>
</reference>